<evidence type="ECO:0000313" key="2">
    <source>
        <dbReference type="Proteomes" id="UP000743899"/>
    </source>
</evidence>
<name>A0ABX0A7P0_9BACI</name>
<accession>A0ABX0A7P0</accession>
<dbReference type="Proteomes" id="UP000743899">
    <property type="component" value="Unassembled WGS sequence"/>
</dbReference>
<comment type="caution">
    <text evidence="1">The sequence shown here is derived from an EMBL/GenBank/DDBJ whole genome shotgun (WGS) entry which is preliminary data.</text>
</comment>
<proteinExistence type="predicted"/>
<sequence>MKVVHFYEGKENILIQLLENIPPVDQPIKIKGRRGKVIQVNEIDERFVNVFIEFDKTRKRTTNSTLYNKRRR</sequence>
<evidence type="ECO:0008006" key="3">
    <source>
        <dbReference type="Google" id="ProtNLM"/>
    </source>
</evidence>
<organism evidence="1 2">
    <name type="scientific">Pallidibacillus pasinlerensis</name>
    <dbReference type="NCBI Taxonomy" id="2703818"/>
    <lineage>
        <taxon>Bacteria</taxon>
        <taxon>Bacillati</taxon>
        <taxon>Bacillota</taxon>
        <taxon>Bacilli</taxon>
        <taxon>Bacillales</taxon>
        <taxon>Bacillaceae</taxon>
        <taxon>Pallidibacillus</taxon>
    </lineage>
</organism>
<dbReference type="EMBL" id="JAACYS010000066">
    <property type="protein sequence ID" value="NCU18561.1"/>
    <property type="molecule type" value="Genomic_DNA"/>
</dbReference>
<protein>
    <recommendedName>
        <fullName evidence="3">DUF2187 domain-containing protein</fullName>
    </recommendedName>
</protein>
<reference evidence="1 2" key="1">
    <citation type="submission" date="2020-01" db="EMBL/GenBank/DDBJ databases">
        <title>A novel Bacillus sp. from Pasinler.</title>
        <authorList>
            <person name="Adiguzel A."/>
            <person name="Ay H."/>
            <person name="Baltaci M.O."/>
        </authorList>
    </citation>
    <scope>NUCLEOTIDE SEQUENCE [LARGE SCALE GENOMIC DNA]</scope>
    <source>
        <strain evidence="1 2">P1</strain>
    </source>
</reference>
<gene>
    <name evidence="1" type="ORF">GW534_12680</name>
</gene>
<dbReference type="RefSeq" id="WP_161921390.1">
    <property type="nucleotide sequence ID" value="NZ_JAACYS010000066.1"/>
</dbReference>
<evidence type="ECO:0000313" key="1">
    <source>
        <dbReference type="EMBL" id="NCU18561.1"/>
    </source>
</evidence>
<keyword evidence="2" id="KW-1185">Reference proteome</keyword>